<evidence type="ECO:0000313" key="2">
    <source>
        <dbReference type="EMBL" id="KAG0719783.1"/>
    </source>
</evidence>
<name>A0A8J4Y215_CHIOP</name>
<sequence length="179" mass="19718">MASKFFSFVVPARQKLQNLCGDLSRDWSLLGKFSDRTSPDKQTMRKGYAEVPDATTPDKKQGIPPHSIGISPQKLLGHDSWACLSSLGEIAPALSNSPCQRTTSGKYPHGKKVVAPNPPVAKDAQTGTRAPHLNTNKAPKTEKRSRTIRVLKGSERSCMDWQSHWVVTKSPGLHFVSWD</sequence>
<reference evidence="2" key="1">
    <citation type="submission" date="2020-07" db="EMBL/GenBank/DDBJ databases">
        <title>The High-quality genome of the commercially important snow crab, Chionoecetes opilio.</title>
        <authorList>
            <person name="Jeong J.-H."/>
            <person name="Ryu S."/>
        </authorList>
    </citation>
    <scope>NUCLEOTIDE SEQUENCE</scope>
    <source>
        <strain evidence="2">MADBK_172401_WGS</strain>
        <tissue evidence="2">Digestive gland</tissue>
    </source>
</reference>
<keyword evidence="3" id="KW-1185">Reference proteome</keyword>
<protein>
    <submittedName>
        <fullName evidence="2">Uncharacterized protein</fullName>
    </submittedName>
</protein>
<gene>
    <name evidence="2" type="ORF">GWK47_049780</name>
</gene>
<feature type="compositionally biased region" description="Polar residues" evidence="1">
    <location>
        <begin position="125"/>
        <end position="138"/>
    </location>
</feature>
<organism evidence="2 3">
    <name type="scientific">Chionoecetes opilio</name>
    <name type="common">Atlantic snow crab</name>
    <name type="synonym">Cancer opilio</name>
    <dbReference type="NCBI Taxonomy" id="41210"/>
    <lineage>
        <taxon>Eukaryota</taxon>
        <taxon>Metazoa</taxon>
        <taxon>Ecdysozoa</taxon>
        <taxon>Arthropoda</taxon>
        <taxon>Crustacea</taxon>
        <taxon>Multicrustacea</taxon>
        <taxon>Malacostraca</taxon>
        <taxon>Eumalacostraca</taxon>
        <taxon>Eucarida</taxon>
        <taxon>Decapoda</taxon>
        <taxon>Pleocyemata</taxon>
        <taxon>Brachyura</taxon>
        <taxon>Eubrachyura</taxon>
        <taxon>Majoidea</taxon>
        <taxon>Majidae</taxon>
        <taxon>Chionoecetes</taxon>
    </lineage>
</organism>
<dbReference type="Proteomes" id="UP000770661">
    <property type="component" value="Unassembled WGS sequence"/>
</dbReference>
<feature type="region of interest" description="Disordered" evidence="1">
    <location>
        <begin position="38"/>
        <end position="68"/>
    </location>
</feature>
<comment type="caution">
    <text evidence="2">The sequence shown here is derived from an EMBL/GenBank/DDBJ whole genome shotgun (WGS) entry which is preliminary data.</text>
</comment>
<accession>A0A8J4Y215</accession>
<evidence type="ECO:0000313" key="3">
    <source>
        <dbReference type="Proteomes" id="UP000770661"/>
    </source>
</evidence>
<dbReference type="EMBL" id="JACEEZ010013940">
    <property type="protein sequence ID" value="KAG0719783.1"/>
    <property type="molecule type" value="Genomic_DNA"/>
</dbReference>
<evidence type="ECO:0000256" key="1">
    <source>
        <dbReference type="SAM" id="MobiDB-lite"/>
    </source>
</evidence>
<dbReference type="AlphaFoldDB" id="A0A8J4Y215"/>
<feature type="region of interest" description="Disordered" evidence="1">
    <location>
        <begin position="101"/>
        <end position="145"/>
    </location>
</feature>
<proteinExistence type="predicted"/>